<organism evidence="1 2">
    <name type="scientific">Microlunatus phosphovorus (strain ATCC 700054 / DSM 10555 / JCM 9379 / NBRC 101784 / NCIMB 13414 / VKM Ac-1990 / NM-1)</name>
    <dbReference type="NCBI Taxonomy" id="1032480"/>
    <lineage>
        <taxon>Bacteria</taxon>
        <taxon>Bacillati</taxon>
        <taxon>Actinomycetota</taxon>
        <taxon>Actinomycetes</taxon>
        <taxon>Propionibacteriales</taxon>
        <taxon>Propionibacteriaceae</taxon>
        <taxon>Microlunatus</taxon>
    </lineage>
</organism>
<proteinExistence type="predicted"/>
<dbReference type="HOGENOM" id="CLU_167545_0_0_11"/>
<protein>
    <submittedName>
        <fullName evidence="1">Uncharacterized protein</fullName>
    </submittedName>
</protein>
<sequence length="75" mass="8349">MSTQVSHRQIARVLGGAESYDSLGEREQAIVREEWTNRIVALRGELNYTARFAAAGESYSEIDDDGKLIIHLARG</sequence>
<evidence type="ECO:0000313" key="2">
    <source>
        <dbReference type="Proteomes" id="UP000007947"/>
    </source>
</evidence>
<reference evidence="1 2" key="1">
    <citation type="submission" date="2011-05" db="EMBL/GenBank/DDBJ databases">
        <title>Whole genome sequence of Microlunatus phosphovorus NM-1.</title>
        <authorList>
            <person name="Hosoyama A."/>
            <person name="Sasaki K."/>
            <person name="Harada T."/>
            <person name="Igarashi R."/>
            <person name="Kawakoshi A."/>
            <person name="Sasagawa M."/>
            <person name="Fukada J."/>
            <person name="Nakamura S."/>
            <person name="Katano Y."/>
            <person name="Hanada S."/>
            <person name="Kamagata Y."/>
            <person name="Nakamura N."/>
            <person name="Yamazaki S."/>
            <person name="Fujita N."/>
        </authorList>
    </citation>
    <scope>NUCLEOTIDE SEQUENCE [LARGE SCALE GENOMIC DNA]</scope>
    <source>
        <strain evidence="2">ATCC 700054 / DSM 10555 / JCM 9379 / NBRC 101784 / NCIMB 13414 / VKM Ac-1990 / NM-1</strain>
    </source>
</reference>
<dbReference type="OrthoDB" id="5422561at2"/>
<dbReference type="KEGG" id="mph:MLP_00970"/>
<accession>F5XGK4</accession>
<dbReference type="eggNOG" id="ENOG5033E4F">
    <property type="taxonomic scope" value="Bacteria"/>
</dbReference>
<dbReference type="STRING" id="1032480.MLP_00970"/>
<dbReference type="Proteomes" id="UP000007947">
    <property type="component" value="Chromosome"/>
</dbReference>
<name>F5XGK4_MICPN</name>
<keyword evidence="2" id="KW-1185">Reference proteome</keyword>
<evidence type="ECO:0000313" key="1">
    <source>
        <dbReference type="EMBL" id="BAK33111.1"/>
    </source>
</evidence>
<dbReference type="AlphaFoldDB" id="F5XGK4"/>
<gene>
    <name evidence="1" type="ordered locus">MLP_00970</name>
</gene>
<dbReference type="EMBL" id="AP012204">
    <property type="protein sequence ID" value="BAK33111.1"/>
    <property type="molecule type" value="Genomic_DNA"/>
</dbReference>